<dbReference type="AlphaFoldDB" id="A0A1M6M2H2"/>
<accession>A0A1M6M2H2</accession>
<dbReference type="Proteomes" id="UP000184474">
    <property type="component" value="Unassembled WGS sequence"/>
</dbReference>
<dbReference type="InterPro" id="IPR036192">
    <property type="entry name" value="Cell_div_ZapA-like_sf"/>
</dbReference>
<gene>
    <name evidence="1" type="ORF">SAMN04488028_1011195</name>
</gene>
<dbReference type="STRING" id="156994.SAMN04488028_1011195"/>
<organism evidence="1 2">
    <name type="scientific">Reichenbachiella agariperforans</name>
    <dbReference type="NCBI Taxonomy" id="156994"/>
    <lineage>
        <taxon>Bacteria</taxon>
        <taxon>Pseudomonadati</taxon>
        <taxon>Bacteroidota</taxon>
        <taxon>Cytophagia</taxon>
        <taxon>Cytophagales</taxon>
        <taxon>Reichenbachiellaceae</taxon>
        <taxon>Reichenbachiella</taxon>
    </lineage>
</organism>
<dbReference type="EMBL" id="FRAA01000001">
    <property type="protein sequence ID" value="SHJ77694.1"/>
    <property type="molecule type" value="Genomic_DNA"/>
</dbReference>
<dbReference type="SUPFAM" id="SSF102829">
    <property type="entry name" value="Cell division protein ZapA-like"/>
    <property type="match status" value="1"/>
</dbReference>
<evidence type="ECO:0000313" key="2">
    <source>
        <dbReference type="Proteomes" id="UP000184474"/>
    </source>
</evidence>
<keyword evidence="2" id="KW-1185">Reference proteome</keyword>
<proteinExistence type="predicted"/>
<reference evidence="2" key="1">
    <citation type="submission" date="2016-11" db="EMBL/GenBank/DDBJ databases">
        <authorList>
            <person name="Varghese N."/>
            <person name="Submissions S."/>
        </authorList>
    </citation>
    <scope>NUCLEOTIDE SEQUENCE [LARGE SCALE GENOMIC DNA]</scope>
    <source>
        <strain evidence="2">DSM 26134</strain>
    </source>
</reference>
<dbReference type="Pfam" id="PF05164">
    <property type="entry name" value="ZapA"/>
    <property type="match status" value="1"/>
</dbReference>
<evidence type="ECO:0000313" key="1">
    <source>
        <dbReference type="EMBL" id="SHJ77694.1"/>
    </source>
</evidence>
<dbReference type="GO" id="GO:0051301">
    <property type="term" value="P:cell division"/>
    <property type="evidence" value="ECO:0007669"/>
    <property type="project" value="UniProtKB-KW"/>
</dbReference>
<keyword evidence="1" id="KW-0132">Cell division</keyword>
<dbReference type="InterPro" id="IPR007838">
    <property type="entry name" value="Cell_div_ZapA-like"/>
</dbReference>
<name>A0A1M6M2H2_REIAG</name>
<sequence length="94" mass="10947">MTELSIKIKIGNREYPMKVSAEEEARIRAAGKKINERLRFYQDQFQIDDKQDLLAMVAIDCYVQLLQTSENRQETDETAMEQISKLNHLISEAL</sequence>
<protein>
    <submittedName>
        <fullName evidence="1">Cell division protein ZapA</fullName>
    </submittedName>
</protein>
<keyword evidence="1" id="KW-0131">Cell cycle</keyword>
<dbReference type="RefSeq" id="WP_073120312.1">
    <property type="nucleotide sequence ID" value="NZ_FRAA01000001.1"/>
</dbReference>